<dbReference type="InterPro" id="IPR050793">
    <property type="entry name" value="CMP-NeuNAc_synthase"/>
</dbReference>
<dbReference type="Proteomes" id="UP000290378">
    <property type="component" value="Unassembled WGS sequence"/>
</dbReference>
<dbReference type="InterPro" id="IPR003329">
    <property type="entry name" value="Cytidylyl_trans"/>
</dbReference>
<name>A0A6M8NPS2_9BACT</name>
<dbReference type="RefSeq" id="WP_129014455.1">
    <property type="nucleotide sequence ID" value="NZ_CBCSEI010000023.1"/>
</dbReference>
<sequence>MSFAIIIPAQEKNRYHKLGDIAPFGDTTLLEWKISQCKEFAKSSQIYISSESEVIREIAENEEVNFIKREPNLSYIDVVINSISKVKEENIVWINCTAPFLNSKNYKQMIDRFLNEKLDSLITVEKKNEYVFFKNERLNFSDEFISRKDIEPIYTITNGCYIIKKDIAISIKNLLTKNPLFFELDSFESIEINDIKDYVFAKELINMYFKKELI</sequence>
<dbReference type="EMBL" id="NXII01000025">
    <property type="protein sequence ID" value="RXI37580.1"/>
    <property type="molecule type" value="Genomic_DNA"/>
</dbReference>
<gene>
    <name evidence="1" type="ORF">CP963_12250</name>
</gene>
<dbReference type="InterPro" id="IPR029044">
    <property type="entry name" value="Nucleotide-diphossugar_trans"/>
</dbReference>
<dbReference type="Gene3D" id="3.90.550.10">
    <property type="entry name" value="Spore Coat Polysaccharide Biosynthesis Protein SpsA, Chain A"/>
    <property type="match status" value="1"/>
</dbReference>
<accession>A0A6M8NPS2</accession>
<evidence type="ECO:0000313" key="1">
    <source>
        <dbReference type="EMBL" id="RXI37580.1"/>
    </source>
</evidence>
<dbReference type="PANTHER" id="PTHR21485">
    <property type="entry name" value="HAD SUPERFAMILY MEMBERS CMAS AND KDSC"/>
    <property type="match status" value="1"/>
</dbReference>
<protein>
    <submittedName>
        <fullName evidence="1">Uncharacterized protein</fullName>
    </submittedName>
</protein>
<dbReference type="GO" id="GO:0008781">
    <property type="term" value="F:N-acylneuraminate cytidylyltransferase activity"/>
    <property type="evidence" value="ECO:0007669"/>
    <property type="project" value="TreeGrafter"/>
</dbReference>
<comment type="caution">
    <text evidence="1">The sequence shown here is derived from an EMBL/GenBank/DDBJ whole genome shotgun (WGS) entry which is preliminary data.</text>
</comment>
<proteinExistence type="predicted"/>
<dbReference type="AlphaFoldDB" id="A0A6M8NPS2"/>
<keyword evidence="2" id="KW-1185">Reference proteome</keyword>
<reference evidence="1 2" key="1">
    <citation type="submission" date="2017-09" db="EMBL/GenBank/DDBJ databases">
        <title>Genomics of the genus Arcobacter.</title>
        <authorList>
            <person name="Perez-Cataluna A."/>
            <person name="Figueras M.J."/>
            <person name="Salas-Masso N."/>
        </authorList>
    </citation>
    <scope>NUCLEOTIDE SEQUENCE [LARGE SCALE GENOMIC DNA]</scope>
    <source>
        <strain evidence="1 2">CECT 7834</strain>
    </source>
</reference>
<dbReference type="SUPFAM" id="SSF53448">
    <property type="entry name" value="Nucleotide-diphospho-sugar transferases"/>
    <property type="match status" value="1"/>
</dbReference>
<organism evidence="1 2">
    <name type="scientific">Arcobacter cloacae</name>
    <dbReference type="NCBI Taxonomy" id="1054034"/>
    <lineage>
        <taxon>Bacteria</taxon>
        <taxon>Pseudomonadati</taxon>
        <taxon>Campylobacterota</taxon>
        <taxon>Epsilonproteobacteria</taxon>
        <taxon>Campylobacterales</taxon>
        <taxon>Arcobacteraceae</taxon>
        <taxon>Arcobacter</taxon>
    </lineage>
</organism>
<dbReference type="Pfam" id="PF02348">
    <property type="entry name" value="CTP_transf_3"/>
    <property type="match status" value="1"/>
</dbReference>
<evidence type="ECO:0000313" key="2">
    <source>
        <dbReference type="Proteomes" id="UP000290378"/>
    </source>
</evidence>
<dbReference type="PANTHER" id="PTHR21485:SF3">
    <property type="entry name" value="N-ACYLNEURAMINATE CYTIDYLYLTRANSFERASE"/>
    <property type="match status" value="1"/>
</dbReference>